<evidence type="ECO:0000313" key="3">
    <source>
        <dbReference type="Proteomes" id="UP000284706"/>
    </source>
</evidence>
<dbReference type="AlphaFoldDB" id="A0A409X0T5"/>
<dbReference type="InParanoid" id="A0A409X0T5"/>
<keyword evidence="1" id="KW-0732">Signal</keyword>
<accession>A0A409X0T5</accession>
<sequence>MIHRIIKLATSCLASFVVLNSVLPGAAMPVISRNTNTCADPSLAEVFKQGYSPSFKAYGLGITTAFVRAIISGGDWQIHNEVFSAWATPQ</sequence>
<dbReference type="Proteomes" id="UP000284706">
    <property type="component" value="Unassembled WGS sequence"/>
</dbReference>
<organism evidence="2 3">
    <name type="scientific">Gymnopilus dilepis</name>
    <dbReference type="NCBI Taxonomy" id="231916"/>
    <lineage>
        <taxon>Eukaryota</taxon>
        <taxon>Fungi</taxon>
        <taxon>Dikarya</taxon>
        <taxon>Basidiomycota</taxon>
        <taxon>Agaricomycotina</taxon>
        <taxon>Agaricomycetes</taxon>
        <taxon>Agaricomycetidae</taxon>
        <taxon>Agaricales</taxon>
        <taxon>Agaricineae</taxon>
        <taxon>Hymenogastraceae</taxon>
        <taxon>Gymnopilus</taxon>
    </lineage>
</organism>
<evidence type="ECO:0000256" key="1">
    <source>
        <dbReference type="SAM" id="SignalP"/>
    </source>
</evidence>
<dbReference type="OrthoDB" id="9971254at2759"/>
<name>A0A409X0T5_9AGAR</name>
<reference evidence="2 3" key="1">
    <citation type="journal article" date="2018" name="Evol. Lett.">
        <title>Horizontal gene cluster transfer increased hallucinogenic mushroom diversity.</title>
        <authorList>
            <person name="Reynolds H.T."/>
            <person name="Vijayakumar V."/>
            <person name="Gluck-Thaler E."/>
            <person name="Korotkin H.B."/>
            <person name="Matheny P.B."/>
            <person name="Slot J.C."/>
        </authorList>
    </citation>
    <scope>NUCLEOTIDE SEQUENCE [LARGE SCALE GENOMIC DNA]</scope>
    <source>
        <strain evidence="2 3">SRW20</strain>
    </source>
</reference>
<feature type="non-terminal residue" evidence="2">
    <location>
        <position position="90"/>
    </location>
</feature>
<keyword evidence="3" id="KW-1185">Reference proteome</keyword>
<gene>
    <name evidence="2" type="ORF">CVT26_011359</name>
</gene>
<proteinExistence type="predicted"/>
<feature type="chain" id="PRO_5019121958" evidence="1">
    <location>
        <begin position="28"/>
        <end position="90"/>
    </location>
</feature>
<dbReference type="EMBL" id="NHYE01004488">
    <property type="protein sequence ID" value="PPQ84336.1"/>
    <property type="molecule type" value="Genomic_DNA"/>
</dbReference>
<evidence type="ECO:0000313" key="2">
    <source>
        <dbReference type="EMBL" id="PPQ84336.1"/>
    </source>
</evidence>
<comment type="caution">
    <text evidence="2">The sequence shown here is derived from an EMBL/GenBank/DDBJ whole genome shotgun (WGS) entry which is preliminary data.</text>
</comment>
<protein>
    <submittedName>
        <fullName evidence="2">Uncharacterized protein</fullName>
    </submittedName>
</protein>
<feature type="signal peptide" evidence="1">
    <location>
        <begin position="1"/>
        <end position="27"/>
    </location>
</feature>